<protein>
    <submittedName>
        <fullName evidence="2">Uncharacterized protein</fullName>
    </submittedName>
</protein>
<dbReference type="RefSeq" id="XP_011772022.1">
    <property type="nucleotide sequence ID" value="XM_011773720.1"/>
</dbReference>
<gene>
    <name evidence="2" type="ORF">TbgDal_III680</name>
</gene>
<evidence type="ECO:0000313" key="3">
    <source>
        <dbReference type="Proteomes" id="UP000002316"/>
    </source>
</evidence>
<accession>C9ZJW5</accession>
<organism evidence="2 3">
    <name type="scientific">Trypanosoma brucei gambiense (strain MHOM/CI/86/DAL972)</name>
    <dbReference type="NCBI Taxonomy" id="679716"/>
    <lineage>
        <taxon>Eukaryota</taxon>
        <taxon>Discoba</taxon>
        <taxon>Euglenozoa</taxon>
        <taxon>Kinetoplastea</taxon>
        <taxon>Metakinetoplastina</taxon>
        <taxon>Trypanosomatida</taxon>
        <taxon>Trypanosomatidae</taxon>
        <taxon>Trypanosoma</taxon>
    </lineage>
</organism>
<reference evidence="3" key="1">
    <citation type="journal article" date="2010" name="PLoS Negl. Trop. Dis.">
        <title>The genome sequence of Trypanosoma brucei gambiense, causative agent of chronic human african trypanosomiasis.</title>
        <authorList>
            <person name="Jackson A.P."/>
            <person name="Sanders M."/>
            <person name="Berry A."/>
            <person name="McQuillan J."/>
            <person name="Aslett M.A."/>
            <person name="Quail M.A."/>
            <person name="Chukualim B."/>
            <person name="Capewell P."/>
            <person name="MacLeod A."/>
            <person name="Melville S.E."/>
            <person name="Gibson W."/>
            <person name="Barry J.D."/>
            <person name="Berriman M."/>
            <person name="Hertz-Fowler C."/>
        </authorList>
    </citation>
    <scope>NUCLEOTIDE SEQUENCE [LARGE SCALE GENOMIC DNA]</scope>
    <source>
        <strain evidence="3">MHOM/CI/86/DAL972</strain>
    </source>
</reference>
<evidence type="ECO:0000313" key="2">
    <source>
        <dbReference type="EMBL" id="CBH09729.1"/>
    </source>
</evidence>
<evidence type="ECO:0000256" key="1">
    <source>
        <dbReference type="SAM" id="Phobius"/>
    </source>
</evidence>
<keyword evidence="1" id="KW-1133">Transmembrane helix</keyword>
<dbReference type="AlphaFoldDB" id="C9ZJW5"/>
<feature type="transmembrane region" description="Helical" evidence="1">
    <location>
        <begin position="80"/>
        <end position="98"/>
    </location>
</feature>
<dbReference type="KEGG" id="tbg:TbgDal_III680"/>
<dbReference type="EMBL" id="FN554966">
    <property type="protein sequence ID" value="CBH09729.1"/>
    <property type="molecule type" value="Genomic_DNA"/>
</dbReference>
<sequence length="114" mass="13548">MYIYIEREKKHFSLGWVTYTCITLFFFFIASFLYLSLLVYYIYFASLSLISHVLTCKALEMGMSVFSGLMATSHYATQSLLTPFCCLLLFFHIVYIYVQKKKREKKRALTRTVW</sequence>
<keyword evidence="1" id="KW-0812">Transmembrane</keyword>
<dbReference type="Proteomes" id="UP000002316">
    <property type="component" value="Chromosome 3"/>
</dbReference>
<dbReference type="GeneID" id="23859461"/>
<keyword evidence="1" id="KW-0472">Membrane</keyword>
<feature type="transmembrane region" description="Helical" evidence="1">
    <location>
        <begin position="12"/>
        <end position="43"/>
    </location>
</feature>
<proteinExistence type="predicted"/>
<name>C9ZJW5_TRYB9</name>